<dbReference type="AlphaFoldDB" id="A0A1C5A5L9"/>
<keyword evidence="6 10" id="KW-0067">ATP-binding</keyword>
<evidence type="ECO:0000256" key="3">
    <source>
        <dbReference type="ARBA" id="ARBA00022448"/>
    </source>
</evidence>
<dbReference type="RefSeq" id="WP_088985974.1">
    <property type="nucleotide sequence ID" value="NZ_LT607413.1"/>
</dbReference>
<evidence type="ECO:0000259" key="9">
    <source>
        <dbReference type="PROSITE" id="PS50893"/>
    </source>
</evidence>
<keyword evidence="4" id="KW-1003">Cell membrane</keyword>
<dbReference type="InterPro" id="IPR027417">
    <property type="entry name" value="P-loop_NTPase"/>
</dbReference>
<evidence type="ECO:0000256" key="5">
    <source>
        <dbReference type="ARBA" id="ARBA00022741"/>
    </source>
</evidence>
<evidence type="ECO:0000256" key="2">
    <source>
        <dbReference type="ARBA" id="ARBA00005417"/>
    </source>
</evidence>
<keyword evidence="11" id="KW-1185">Reference proteome</keyword>
<dbReference type="PANTHER" id="PTHR43166:SF9">
    <property type="entry name" value="GLUTAMATE_ASPARTATE IMPORT ATP-BINDING PROTEIN GLTL"/>
    <property type="match status" value="1"/>
</dbReference>
<dbReference type="GO" id="GO:0016887">
    <property type="term" value="F:ATP hydrolysis activity"/>
    <property type="evidence" value="ECO:0007669"/>
    <property type="project" value="InterPro"/>
</dbReference>
<organism evidence="10 11">
    <name type="scientific">Micromonospora echinospora</name>
    <name type="common">Micromonospora purpurea</name>
    <dbReference type="NCBI Taxonomy" id="1877"/>
    <lineage>
        <taxon>Bacteria</taxon>
        <taxon>Bacillati</taxon>
        <taxon>Actinomycetota</taxon>
        <taxon>Actinomycetes</taxon>
        <taxon>Micromonosporales</taxon>
        <taxon>Micromonosporaceae</taxon>
        <taxon>Micromonospora</taxon>
    </lineage>
</organism>
<evidence type="ECO:0000256" key="7">
    <source>
        <dbReference type="ARBA" id="ARBA00022970"/>
    </source>
</evidence>
<keyword evidence="7" id="KW-0029">Amino-acid transport</keyword>
<dbReference type="PROSITE" id="PS00211">
    <property type="entry name" value="ABC_TRANSPORTER_1"/>
    <property type="match status" value="1"/>
</dbReference>
<dbReference type="SMART" id="SM00382">
    <property type="entry name" value="AAA"/>
    <property type="match status" value="1"/>
</dbReference>
<keyword evidence="5" id="KW-0547">Nucleotide-binding</keyword>
<dbReference type="GO" id="GO:0005524">
    <property type="term" value="F:ATP binding"/>
    <property type="evidence" value="ECO:0007669"/>
    <property type="project" value="UniProtKB-KW"/>
</dbReference>
<dbReference type="OrthoDB" id="4398079at2"/>
<comment type="similarity">
    <text evidence="2">Belongs to the ABC transporter superfamily.</text>
</comment>
<evidence type="ECO:0000256" key="6">
    <source>
        <dbReference type="ARBA" id="ARBA00022840"/>
    </source>
</evidence>
<dbReference type="Proteomes" id="UP000198253">
    <property type="component" value="Chromosome I"/>
</dbReference>
<name>A0A1C5A5L9_MICEC</name>
<dbReference type="EMBL" id="LT607413">
    <property type="protein sequence ID" value="SCF40314.1"/>
    <property type="molecule type" value="Genomic_DNA"/>
</dbReference>
<dbReference type="InParanoid" id="A0A1C5A5L9"/>
<dbReference type="InterPro" id="IPR017871">
    <property type="entry name" value="ABC_transporter-like_CS"/>
</dbReference>
<keyword evidence="8" id="KW-0472">Membrane</keyword>
<dbReference type="Gene3D" id="3.40.50.300">
    <property type="entry name" value="P-loop containing nucleotide triphosphate hydrolases"/>
    <property type="match status" value="1"/>
</dbReference>
<dbReference type="Pfam" id="PF00005">
    <property type="entry name" value="ABC_tran"/>
    <property type="match status" value="1"/>
</dbReference>
<evidence type="ECO:0000313" key="11">
    <source>
        <dbReference type="Proteomes" id="UP000198253"/>
    </source>
</evidence>
<keyword evidence="3" id="KW-0813">Transport</keyword>
<dbReference type="SUPFAM" id="SSF52540">
    <property type="entry name" value="P-loop containing nucleoside triphosphate hydrolases"/>
    <property type="match status" value="1"/>
</dbReference>
<reference evidence="11" key="1">
    <citation type="submission" date="2016-06" db="EMBL/GenBank/DDBJ databases">
        <authorList>
            <person name="Varghese N."/>
            <person name="Submissions Spin"/>
        </authorList>
    </citation>
    <scope>NUCLEOTIDE SEQUENCE [LARGE SCALE GENOMIC DNA]</scope>
    <source>
        <strain evidence="11">DSM 43816</strain>
    </source>
</reference>
<dbReference type="InterPro" id="IPR030679">
    <property type="entry name" value="ABC_ATPase_HisP-typ"/>
</dbReference>
<evidence type="ECO:0000256" key="4">
    <source>
        <dbReference type="ARBA" id="ARBA00022475"/>
    </source>
</evidence>
<dbReference type="PANTHER" id="PTHR43166">
    <property type="entry name" value="AMINO ACID IMPORT ATP-BINDING PROTEIN"/>
    <property type="match status" value="1"/>
</dbReference>
<dbReference type="GO" id="GO:0015424">
    <property type="term" value="F:ABC-type amino acid transporter activity"/>
    <property type="evidence" value="ECO:0007669"/>
    <property type="project" value="InterPro"/>
</dbReference>
<dbReference type="GO" id="GO:0005886">
    <property type="term" value="C:plasma membrane"/>
    <property type="evidence" value="ECO:0007669"/>
    <property type="project" value="UniProtKB-SubCell"/>
</dbReference>
<proteinExistence type="inferred from homology"/>
<evidence type="ECO:0000256" key="8">
    <source>
        <dbReference type="ARBA" id="ARBA00023136"/>
    </source>
</evidence>
<sequence>MESGTPTVPAFAVEFAGVGKRFGAVSVLDGFDLRVTPGEKVAIIGRSGSGKTTILRLLMGLERPTAGKVLVNGQVMWDEPGALDMKRVRAAGERMGFVFQQFNLFPHMTAIENVASGPMYAQRVDRRTAMEEARGLLCRVGLEDKEHAYPAQLSGGQQQRVAIARALAMDPEILLFDEPTSALDPELVGEVLSVIAAVASDSDVTILLVTHEMSFARRVADRVVFCDLGRIVEEGDPAKVLTNPDHERTRAFLDTVLHPLPGKP</sequence>
<protein>
    <submittedName>
        <fullName evidence="10">Amino acid ABC transporter ATP-binding protein, PAAT family</fullName>
    </submittedName>
</protein>
<dbReference type="InterPro" id="IPR003439">
    <property type="entry name" value="ABC_transporter-like_ATP-bd"/>
</dbReference>
<comment type="subcellular location">
    <subcellularLocation>
        <location evidence="1">Cell membrane</location>
        <topology evidence="1">Peripheral membrane protein</topology>
    </subcellularLocation>
</comment>
<dbReference type="InterPro" id="IPR050086">
    <property type="entry name" value="MetN_ABC_transporter-like"/>
</dbReference>
<dbReference type="PIRSF" id="PIRSF039085">
    <property type="entry name" value="ABC_ATPase_HisP"/>
    <property type="match status" value="1"/>
</dbReference>
<evidence type="ECO:0000256" key="1">
    <source>
        <dbReference type="ARBA" id="ARBA00004202"/>
    </source>
</evidence>
<dbReference type="InterPro" id="IPR003593">
    <property type="entry name" value="AAA+_ATPase"/>
</dbReference>
<feature type="domain" description="ABC transporter" evidence="9">
    <location>
        <begin position="13"/>
        <end position="253"/>
    </location>
</feature>
<accession>A0A1C5A5L9</accession>
<gene>
    <name evidence="10" type="ORF">GA0070618_6323</name>
</gene>
<evidence type="ECO:0000313" key="10">
    <source>
        <dbReference type="EMBL" id="SCF40314.1"/>
    </source>
</evidence>
<dbReference type="PROSITE" id="PS50893">
    <property type="entry name" value="ABC_TRANSPORTER_2"/>
    <property type="match status" value="1"/>
</dbReference>